<name>A0A9W8I7S7_9FUNG</name>
<organism evidence="2 3">
    <name type="scientific">Coemansia brasiliensis</name>
    <dbReference type="NCBI Taxonomy" id="2650707"/>
    <lineage>
        <taxon>Eukaryota</taxon>
        <taxon>Fungi</taxon>
        <taxon>Fungi incertae sedis</taxon>
        <taxon>Zoopagomycota</taxon>
        <taxon>Kickxellomycotina</taxon>
        <taxon>Kickxellomycetes</taxon>
        <taxon>Kickxellales</taxon>
        <taxon>Kickxellaceae</taxon>
        <taxon>Coemansia</taxon>
    </lineage>
</organism>
<feature type="non-terminal residue" evidence="2">
    <location>
        <position position="287"/>
    </location>
</feature>
<dbReference type="Proteomes" id="UP001139887">
    <property type="component" value="Unassembled WGS sequence"/>
</dbReference>
<comment type="caution">
    <text evidence="2">The sequence shown here is derived from an EMBL/GenBank/DDBJ whole genome shotgun (WGS) entry which is preliminary data.</text>
</comment>
<keyword evidence="3" id="KW-1185">Reference proteome</keyword>
<accession>A0A9W8I7S7</accession>
<feature type="compositionally biased region" description="Polar residues" evidence="1">
    <location>
        <begin position="268"/>
        <end position="280"/>
    </location>
</feature>
<feature type="region of interest" description="Disordered" evidence="1">
    <location>
        <begin position="268"/>
        <end position="287"/>
    </location>
</feature>
<evidence type="ECO:0000313" key="2">
    <source>
        <dbReference type="EMBL" id="KAJ2843826.1"/>
    </source>
</evidence>
<dbReference type="EMBL" id="JANBUW010001279">
    <property type="protein sequence ID" value="KAJ2843826.1"/>
    <property type="molecule type" value="Genomic_DNA"/>
</dbReference>
<proteinExistence type="predicted"/>
<evidence type="ECO:0000256" key="1">
    <source>
        <dbReference type="SAM" id="MobiDB-lite"/>
    </source>
</evidence>
<dbReference type="OrthoDB" id="2123049at2759"/>
<dbReference type="AlphaFoldDB" id="A0A9W8I7S7"/>
<sequence length="287" mass="30221">MMQTKRVRLSSDTSDIGRFLDLSVKEVIQLSPNIQNVSAIAAWAPSQMWHEPNSACIKPNQPCFVIGTSAGSISIVYEGGMEITLENPGGPAVVRLLAKDSTAPQMESSQNITKPIPDIIAGDAEGRITAYVLSQVFSRITLPAPISALSLDLNPNTPSSFLAGDMSGTVASCHTQNTLWKAQMDSLVLSVAPGSTRLSDQLLDPAVSSTCSVWLPDKHGLLTNYVLAASALGFLQLLSRGTPIHTISLLAPAVCMCSGVFIGSEINEPNESSGSKNTQAIIGDEAG</sequence>
<protein>
    <submittedName>
        <fullName evidence="2">Uncharacterized protein</fullName>
    </submittedName>
</protein>
<evidence type="ECO:0000313" key="3">
    <source>
        <dbReference type="Proteomes" id="UP001139887"/>
    </source>
</evidence>
<gene>
    <name evidence="2" type="ORF">IWW36_005412</name>
</gene>
<reference evidence="2" key="1">
    <citation type="submission" date="2022-07" db="EMBL/GenBank/DDBJ databases">
        <title>Phylogenomic reconstructions and comparative analyses of Kickxellomycotina fungi.</title>
        <authorList>
            <person name="Reynolds N.K."/>
            <person name="Stajich J.E."/>
            <person name="Barry K."/>
            <person name="Grigoriev I.V."/>
            <person name="Crous P."/>
            <person name="Smith M.E."/>
        </authorList>
    </citation>
    <scope>NUCLEOTIDE SEQUENCE</scope>
    <source>
        <strain evidence="2">NRRL 1566</strain>
    </source>
</reference>